<comment type="caution">
    <text evidence="2">Lacks conserved residue(s) required for the propagation of feature annotation.</text>
</comment>
<reference evidence="4" key="2">
    <citation type="submission" date="2025-08" db="UniProtKB">
        <authorList>
            <consortium name="Ensembl"/>
        </authorList>
    </citation>
    <scope>IDENTIFICATION</scope>
</reference>
<evidence type="ECO:0000256" key="3">
    <source>
        <dbReference type="SAM" id="Phobius"/>
    </source>
</evidence>
<dbReference type="GO" id="GO:0005886">
    <property type="term" value="C:plasma membrane"/>
    <property type="evidence" value="ECO:0007669"/>
    <property type="project" value="TreeGrafter"/>
</dbReference>
<feature type="transmembrane region" description="Helical" evidence="3">
    <location>
        <begin position="402"/>
        <end position="427"/>
    </location>
</feature>
<keyword evidence="3" id="KW-0812">Transmembrane</keyword>
<reference evidence="5" key="1">
    <citation type="submission" date="2003-08" db="EMBL/GenBank/DDBJ databases">
        <authorList>
            <person name="Birren B."/>
            <person name="Nusbaum C."/>
            <person name="Abebe A."/>
            <person name="Abouelleil A."/>
            <person name="Adekoya E."/>
            <person name="Ait-zahra M."/>
            <person name="Allen N."/>
            <person name="Allen T."/>
            <person name="An P."/>
            <person name="Anderson M."/>
            <person name="Anderson S."/>
            <person name="Arachchi H."/>
            <person name="Armbruster J."/>
            <person name="Bachantsang P."/>
            <person name="Baldwin J."/>
            <person name="Barry A."/>
            <person name="Bayul T."/>
            <person name="Blitshsteyn B."/>
            <person name="Bloom T."/>
            <person name="Blye J."/>
            <person name="Boguslavskiy L."/>
            <person name="Borowsky M."/>
            <person name="Boukhgalter B."/>
            <person name="Brunache A."/>
            <person name="Butler J."/>
            <person name="Calixte N."/>
            <person name="Calvo S."/>
            <person name="Camarata J."/>
            <person name="Campo K."/>
            <person name="Chang J."/>
            <person name="Cheshatsang Y."/>
            <person name="Citroen M."/>
            <person name="Collymore A."/>
            <person name="Considine T."/>
            <person name="Cook A."/>
            <person name="Cooke P."/>
            <person name="Corum B."/>
            <person name="Cuomo C."/>
            <person name="David R."/>
            <person name="Dawoe T."/>
            <person name="Degray S."/>
            <person name="Dodge S."/>
            <person name="Dooley K."/>
            <person name="Dorje P."/>
            <person name="Dorjee K."/>
            <person name="Dorris L."/>
            <person name="Duffey N."/>
            <person name="Dupes A."/>
            <person name="Elkins T."/>
            <person name="Engels R."/>
            <person name="Erickson J."/>
            <person name="Farina A."/>
            <person name="Faro S."/>
            <person name="Ferreira P."/>
            <person name="Fischer H."/>
            <person name="Fitzgerald M."/>
            <person name="Foley K."/>
            <person name="Gage D."/>
            <person name="Galagan J."/>
            <person name="Gearin G."/>
            <person name="Gnerre S."/>
            <person name="Gnirke A."/>
            <person name="Goyette A."/>
            <person name="Graham J."/>
            <person name="Grandbois E."/>
            <person name="Gyaltsen K."/>
            <person name="Hafez N."/>
            <person name="Hagopian D."/>
            <person name="Hagos B."/>
            <person name="Hall J."/>
            <person name="Hatcher B."/>
            <person name="Heller A."/>
            <person name="Higgins H."/>
            <person name="Honan T."/>
            <person name="Horn A."/>
            <person name="Houde N."/>
            <person name="Hughes L."/>
            <person name="Hulme W."/>
            <person name="Husby E."/>
            <person name="Iliev I."/>
            <person name="Jaffe D."/>
            <person name="Jones C."/>
            <person name="Kamal M."/>
            <person name="Kamat A."/>
            <person name="Kamvysselis M."/>
            <person name="Karlsson E."/>
            <person name="Kells C."/>
            <person name="Kieu A."/>
            <person name="Kisner P."/>
            <person name="Kodira C."/>
            <person name="Kulbokas E."/>
            <person name="Labutti K."/>
            <person name="Lama D."/>
            <person name="Landers T."/>
            <person name="Leger J."/>
            <person name="Levine S."/>
            <person name="Lewis D."/>
            <person name="Lewis T."/>
            <person name="Lindblad-toh K."/>
            <person name="Liu X."/>
            <person name="Lokyitsang T."/>
            <person name="Lokyitsang Y."/>
            <person name="Lucien O."/>
            <person name="Lui A."/>
            <person name="Ma L.J."/>
            <person name="Mabbitt R."/>
            <person name="Macdonald J."/>
            <person name="Maclean C."/>
            <person name="Major J."/>
            <person name="Manning J."/>
            <person name="Marabella R."/>
            <person name="Maru K."/>
            <person name="Matthews C."/>
            <person name="Mauceli E."/>
            <person name="Mccarthy M."/>
            <person name="Mcdonough S."/>
            <person name="Mcghee T."/>
            <person name="Meldrim J."/>
            <person name="Meneus L."/>
            <person name="Mesirov J."/>
            <person name="Mihalev A."/>
            <person name="Mihova T."/>
            <person name="Mikkelsen T."/>
            <person name="Mlenga V."/>
            <person name="Moru K."/>
            <person name="Mozes J."/>
            <person name="Mulrain L."/>
            <person name="Munson G."/>
            <person name="Naylor J."/>
            <person name="Newes C."/>
            <person name="Nguyen C."/>
            <person name="Nguyen N."/>
            <person name="Nguyen T."/>
            <person name="Nicol R."/>
            <person name="Nielsen C."/>
            <person name="Nizzari M."/>
            <person name="Norbu C."/>
            <person name="Norbu N."/>
            <person name="O'donnell P."/>
            <person name="Okoawo O."/>
            <person name="O'leary S."/>
            <person name="Omotosho B."/>
            <person name="O'neill K."/>
            <person name="Osman S."/>
            <person name="Parker S."/>
            <person name="Perrin D."/>
            <person name="Phunkhang P."/>
            <person name="Piqani B."/>
            <person name="Purcell S."/>
            <person name="Rachupka T."/>
            <person name="Ramasamy U."/>
            <person name="Rameau R."/>
            <person name="Ray V."/>
            <person name="Raymond C."/>
            <person name="Retta R."/>
            <person name="Richardson S."/>
            <person name="Rise C."/>
            <person name="Rodriguez J."/>
            <person name="Rogers J."/>
            <person name="Rogov P."/>
            <person name="Rutman M."/>
            <person name="Schupbach R."/>
            <person name="Seaman C."/>
            <person name="Settipalli S."/>
            <person name="Sharpe T."/>
            <person name="Sheridan J."/>
            <person name="Sherpa N."/>
            <person name="Shi J."/>
            <person name="Smirnov S."/>
            <person name="Smith C."/>
            <person name="Sougnez C."/>
            <person name="Spencer B."/>
            <person name="Stalker J."/>
            <person name="Stange-thomann N."/>
            <person name="Stavropoulos S."/>
            <person name="Stetson K."/>
            <person name="Stone C."/>
            <person name="Stone S."/>
            <person name="Stubbs M."/>
            <person name="Talamas J."/>
            <person name="Tchuinga P."/>
            <person name="Tenzing P."/>
            <person name="Tesfaye S."/>
            <person name="Theodore J."/>
            <person name="Thoulutsang Y."/>
            <person name="Topham K."/>
            <person name="Towey S."/>
            <person name="Tsamla T."/>
            <person name="Tsomo N."/>
            <person name="Vallee D."/>
            <person name="Vassiliev H."/>
            <person name="Venkataraman V."/>
            <person name="Vinson J."/>
            <person name="Vo A."/>
            <person name="Wade C."/>
            <person name="Wang S."/>
            <person name="Wangchuk T."/>
            <person name="Wangdi T."/>
            <person name="Whittaker C."/>
            <person name="Wilkinson J."/>
            <person name="Wu Y."/>
            <person name="Wyman D."/>
            <person name="Yadav S."/>
            <person name="Yang S."/>
            <person name="Yang X."/>
            <person name="Yeager S."/>
            <person name="Yee E."/>
            <person name="Young G."/>
            <person name="Zainoun J."/>
            <person name="Zembeck L."/>
            <person name="Zimmer A."/>
            <person name="Zody M."/>
            <person name="Lander E."/>
        </authorList>
    </citation>
    <scope>NUCLEOTIDE SEQUENCE [LARGE SCALE GENOMIC DNA]</scope>
</reference>
<dbReference type="GO" id="GO:0008528">
    <property type="term" value="F:G protein-coupled peptide receptor activity"/>
    <property type="evidence" value="ECO:0007669"/>
    <property type="project" value="TreeGrafter"/>
</dbReference>
<protein>
    <recommendedName>
        <fullName evidence="6">G-protein coupled receptors family 1 profile domain-containing protein</fullName>
    </recommendedName>
</protein>
<feature type="transmembrane region" description="Helical" evidence="3">
    <location>
        <begin position="170"/>
        <end position="192"/>
    </location>
</feature>
<dbReference type="Gene3D" id="1.20.1070.10">
    <property type="entry name" value="Rhodopsin 7-helix transmembrane proteins"/>
    <property type="match status" value="1"/>
</dbReference>
<feature type="transmembrane region" description="Helical" evidence="3">
    <location>
        <begin position="252"/>
        <end position="277"/>
    </location>
</feature>
<evidence type="ECO:0000256" key="2">
    <source>
        <dbReference type="PROSITE-ProRule" id="PRU00124"/>
    </source>
</evidence>
<organism evidence="4 5">
    <name type="scientific">Ciona savignyi</name>
    <name type="common">Pacific transparent sea squirt</name>
    <dbReference type="NCBI Taxonomy" id="51511"/>
    <lineage>
        <taxon>Eukaryota</taxon>
        <taxon>Metazoa</taxon>
        <taxon>Chordata</taxon>
        <taxon>Tunicata</taxon>
        <taxon>Ascidiacea</taxon>
        <taxon>Phlebobranchia</taxon>
        <taxon>Cionidae</taxon>
        <taxon>Ciona</taxon>
    </lineage>
</organism>
<dbReference type="SUPFAM" id="SSF57424">
    <property type="entry name" value="LDL receptor-like module"/>
    <property type="match status" value="1"/>
</dbReference>
<dbReference type="PANTHER" id="PTHR24372:SF77">
    <property type="entry name" value="G-PROTEIN COUPLED RECEPTORS FAMILY 1 PROFILE DOMAIN-CONTAINING PROTEIN"/>
    <property type="match status" value="1"/>
</dbReference>
<evidence type="ECO:0000256" key="1">
    <source>
        <dbReference type="ARBA" id="ARBA00023157"/>
    </source>
</evidence>
<dbReference type="GeneTree" id="ENSGT00940000163045"/>
<dbReference type="PROSITE" id="PS50068">
    <property type="entry name" value="LDLRA_2"/>
    <property type="match status" value="1"/>
</dbReference>
<dbReference type="GO" id="GO:0009755">
    <property type="term" value="P:hormone-mediated signaling pathway"/>
    <property type="evidence" value="ECO:0007669"/>
    <property type="project" value="TreeGrafter"/>
</dbReference>
<dbReference type="AlphaFoldDB" id="H2YTP9"/>
<dbReference type="InterPro" id="IPR036055">
    <property type="entry name" value="LDL_receptor-like_sf"/>
</dbReference>
<dbReference type="GO" id="GO:0007189">
    <property type="term" value="P:adenylate cyclase-activating G protein-coupled receptor signaling pathway"/>
    <property type="evidence" value="ECO:0007669"/>
    <property type="project" value="TreeGrafter"/>
</dbReference>
<feature type="transmembrane region" description="Helical" evidence="3">
    <location>
        <begin position="478"/>
        <end position="499"/>
    </location>
</feature>
<dbReference type="Ensembl" id="ENSCSAVT00000008820.1">
    <property type="protein sequence ID" value="ENSCSAVP00000008709.1"/>
    <property type="gene ID" value="ENSCSAVG00000005174.1"/>
</dbReference>
<dbReference type="SMART" id="SM00192">
    <property type="entry name" value="LDLa"/>
    <property type="match status" value="1"/>
</dbReference>
<keyword evidence="5" id="KW-1185">Reference proteome</keyword>
<evidence type="ECO:0008006" key="6">
    <source>
        <dbReference type="Google" id="ProtNLM"/>
    </source>
</evidence>
<proteinExistence type="predicted"/>
<keyword evidence="1" id="KW-1015">Disulfide bond</keyword>
<dbReference type="InterPro" id="IPR002172">
    <property type="entry name" value="LDrepeatLR_classA_rpt"/>
</dbReference>
<sequence length="509" mass="57633">VVYTNASACDGIPECYNREDECGAGCPIESHFCKSDITCHHEEMSAVWKRKGLIFLLKREYCNGRPRFSLACGLGFDKTNCTGRYYCNTPTKNFFSIEKLLLCDGVLDCDDGSDEWESVCNETRFYCKSKQPLSVGRERFENGIKDCSDGDECPADSKKETVFSSPLFRVILWIMGGISLLGNTSVCIISIMQVRTAKSEPLKVAFLWLVANLSVSDLLMGVYLLSVSAMGSQFSGSYCYYDAEWREQSARFLGSLAVVSTECALIMATMATIRLCLCLLSRKNEQHKTCDLRRHPIVCAWCLGILFGTLLVWLITDQDILLNLFGFRTISFQGRKSQRPTWIWLANRVHHFSDNFSNKDWFGVKDTITQRVPRTIKGEFGYFSETRVCMPRLFPKVGDASWGYSTFIIVLNFCLFVYMACCYLILYQQSRKVTKVRKVQVETVASNSRCSLQIFCCTRIPICIMAFISLAGVKLDNIVYVVCAGVLHPLNSVLNPLIYSDHAVNFMRK</sequence>
<feature type="transmembrane region" description="Helical" evidence="3">
    <location>
        <begin position="204"/>
        <end position="225"/>
    </location>
</feature>
<keyword evidence="3" id="KW-0472">Membrane</keyword>
<dbReference type="PANTHER" id="PTHR24372">
    <property type="entry name" value="GLYCOPROTEIN HORMONE RECEPTOR"/>
    <property type="match status" value="1"/>
</dbReference>
<dbReference type="eggNOG" id="KOG2087">
    <property type="taxonomic scope" value="Eukaryota"/>
</dbReference>
<accession>H2YTP9</accession>
<evidence type="ECO:0000313" key="5">
    <source>
        <dbReference type="Proteomes" id="UP000007875"/>
    </source>
</evidence>
<dbReference type="Gene3D" id="2.40.128.620">
    <property type="match status" value="1"/>
</dbReference>
<dbReference type="CDD" id="cd00112">
    <property type="entry name" value="LDLa"/>
    <property type="match status" value="1"/>
</dbReference>
<dbReference type="STRING" id="51511.ENSCSAVP00000008709"/>
<dbReference type="SUPFAM" id="SSF81321">
    <property type="entry name" value="Family A G protein-coupled receptor-like"/>
    <property type="match status" value="1"/>
</dbReference>
<evidence type="ECO:0000313" key="4">
    <source>
        <dbReference type="Ensembl" id="ENSCSAVP00000008709.1"/>
    </source>
</evidence>
<dbReference type="Proteomes" id="UP000007875">
    <property type="component" value="Unassembled WGS sequence"/>
</dbReference>
<reference evidence="4" key="3">
    <citation type="submission" date="2025-09" db="UniProtKB">
        <authorList>
            <consortium name="Ensembl"/>
        </authorList>
    </citation>
    <scope>IDENTIFICATION</scope>
</reference>
<feature type="transmembrane region" description="Helical" evidence="3">
    <location>
        <begin position="298"/>
        <end position="316"/>
    </location>
</feature>
<keyword evidence="3" id="KW-1133">Transmembrane helix</keyword>
<name>H2YTP9_CIOSA</name>
<dbReference type="HOGENOM" id="CLU_002245_0_0_1"/>
<feature type="transmembrane region" description="Helical" evidence="3">
    <location>
        <begin position="452"/>
        <end position="472"/>
    </location>
</feature>
<dbReference type="InParanoid" id="H2YTP9"/>